<evidence type="ECO:0000256" key="2">
    <source>
        <dbReference type="ARBA" id="ARBA00022679"/>
    </source>
</evidence>
<dbReference type="KEGG" id="nwr:E3U44_07370"/>
<dbReference type="InterPro" id="IPR051199">
    <property type="entry name" value="LPS_LOS_Heptosyltrfase"/>
</dbReference>
<dbReference type="CDD" id="cd03789">
    <property type="entry name" value="GT9_LPS_heptosyltransferase"/>
    <property type="match status" value="1"/>
</dbReference>
<dbReference type="PANTHER" id="PTHR30160:SF7">
    <property type="entry name" value="ADP-HEPTOSE--LPS HEPTOSYLTRANSFERASE 2"/>
    <property type="match status" value="1"/>
</dbReference>
<dbReference type="GO" id="GO:0005829">
    <property type="term" value="C:cytosol"/>
    <property type="evidence" value="ECO:0007669"/>
    <property type="project" value="TreeGrafter"/>
</dbReference>
<protein>
    <submittedName>
        <fullName evidence="3">Lipopolysaccharide heptosyltransferase family protein</fullName>
    </submittedName>
</protein>
<dbReference type="Gene3D" id="3.40.50.2000">
    <property type="entry name" value="Glycogen Phosphorylase B"/>
    <property type="match status" value="2"/>
</dbReference>
<dbReference type="Pfam" id="PF01075">
    <property type="entry name" value="Glyco_transf_9"/>
    <property type="match status" value="1"/>
</dbReference>
<dbReference type="EMBL" id="CP038033">
    <property type="protein sequence ID" value="QBQ54348.1"/>
    <property type="molecule type" value="Genomic_DNA"/>
</dbReference>
<keyword evidence="2 3" id="KW-0808">Transferase</keyword>
<dbReference type="AlphaFoldDB" id="A0A4P7BWB1"/>
<accession>A0A4P7BWB1</accession>
<dbReference type="GO" id="GO:0008713">
    <property type="term" value="F:ADP-heptose-lipopolysaccharide heptosyltransferase activity"/>
    <property type="evidence" value="ECO:0007669"/>
    <property type="project" value="TreeGrafter"/>
</dbReference>
<dbReference type="Proteomes" id="UP000294325">
    <property type="component" value="Chromosome"/>
</dbReference>
<proteinExistence type="predicted"/>
<dbReference type="InterPro" id="IPR002201">
    <property type="entry name" value="Glyco_trans_9"/>
</dbReference>
<keyword evidence="4" id="KW-1185">Reference proteome</keyword>
<sequence>MGACSLSSKGILVIQPLPGIGDMIWHLPILHAIAAASSEGCVTVLTKPRSQADRLLKADPSIQQVLWLERNPGRHDGLLGIGRLAKLLRQQHFRQAWILHGSPRYALACWLAGIPERIGYGRGLQRCFLNHPVKLPPEQTHGHPIALATRLLERSHIPPVEEEPQLVIDPVAQQAVAGRYQGFPQPWIALGIGSSEPYKQWGEANFIQLLEYLGQSLGSVFVVGGVGEQVMGQRISVQMRQWGVPTGEALALPLEETAALLAMCAVYVGNDTGVLNMAAAAGTPAWGLFGASPPLHHSRHIRCFLPPPGRAGMKAITPAYVAAELRNNGVLHGGST</sequence>
<dbReference type="OrthoDB" id="9797795at2"/>
<dbReference type="PANTHER" id="PTHR30160">
    <property type="entry name" value="TETRAACYLDISACCHARIDE 4'-KINASE-RELATED"/>
    <property type="match status" value="1"/>
</dbReference>
<organism evidence="3 4">
    <name type="scientific">Nitrosococcus wardiae</name>
    <dbReference type="NCBI Taxonomy" id="1814290"/>
    <lineage>
        <taxon>Bacteria</taxon>
        <taxon>Pseudomonadati</taxon>
        <taxon>Pseudomonadota</taxon>
        <taxon>Gammaproteobacteria</taxon>
        <taxon>Chromatiales</taxon>
        <taxon>Chromatiaceae</taxon>
        <taxon>Nitrosococcus</taxon>
    </lineage>
</organism>
<evidence type="ECO:0000256" key="1">
    <source>
        <dbReference type="ARBA" id="ARBA00022676"/>
    </source>
</evidence>
<name>A0A4P7BWB1_9GAMM</name>
<dbReference type="GO" id="GO:0009244">
    <property type="term" value="P:lipopolysaccharide core region biosynthetic process"/>
    <property type="evidence" value="ECO:0007669"/>
    <property type="project" value="TreeGrafter"/>
</dbReference>
<gene>
    <name evidence="3" type="ORF">E3U44_07370</name>
</gene>
<keyword evidence="1" id="KW-0328">Glycosyltransferase</keyword>
<reference evidence="3 4" key="1">
    <citation type="submission" date="2019-03" db="EMBL/GenBank/DDBJ databases">
        <title>The genome sequence of Nitrosococcus wardiae strain D1FHST reveals the archetypal metabolic capacity of ammonia-oxidizing Gammaproteobacteria.</title>
        <authorList>
            <person name="Wang L."/>
            <person name="Lim C.K."/>
            <person name="Hanson T.E."/>
            <person name="Dang H."/>
            <person name="Klotz M.G."/>
        </authorList>
    </citation>
    <scope>NUCLEOTIDE SEQUENCE [LARGE SCALE GENOMIC DNA]</scope>
    <source>
        <strain evidence="3 4">D1FHS</strain>
    </source>
</reference>
<dbReference type="SUPFAM" id="SSF53756">
    <property type="entry name" value="UDP-Glycosyltransferase/glycogen phosphorylase"/>
    <property type="match status" value="1"/>
</dbReference>
<dbReference type="RefSeq" id="WP_134357530.1">
    <property type="nucleotide sequence ID" value="NZ_CP038033.1"/>
</dbReference>
<evidence type="ECO:0000313" key="4">
    <source>
        <dbReference type="Proteomes" id="UP000294325"/>
    </source>
</evidence>
<evidence type="ECO:0000313" key="3">
    <source>
        <dbReference type="EMBL" id="QBQ54348.1"/>
    </source>
</evidence>